<dbReference type="EMBL" id="CP012159">
    <property type="protein sequence ID" value="AKT36750.1"/>
    <property type="molecule type" value="Genomic_DNA"/>
</dbReference>
<evidence type="ECO:0000256" key="1">
    <source>
        <dbReference type="SAM" id="SignalP"/>
    </source>
</evidence>
<dbReference type="Pfam" id="PF00932">
    <property type="entry name" value="LTD"/>
    <property type="match status" value="1"/>
</dbReference>
<dbReference type="OrthoDB" id="5500612at2"/>
<dbReference type="Gene3D" id="2.60.40.1260">
    <property type="entry name" value="Lamin Tail domain"/>
    <property type="match status" value="1"/>
</dbReference>
<dbReference type="PROSITE" id="PS51841">
    <property type="entry name" value="LTD"/>
    <property type="match status" value="1"/>
</dbReference>
<sequence>MSRRQQLRISWLAPLASLAFLACTVPIDDLAEDDELVETLDQAATVPSRGSATTLDVASWNIEWFGMTSRGPTNETLQLQNARDVIKGADLDLWGVQEITIVDHFNSLLQELPGYAGFLSNNALVTNGSSYYYSTEQKVGIIYKTSAVSIQSAKIILTGNDYEFAGRPPLEIKLTANVNGTSKEIVFITLHAKASNDAESYTRRKNGSIALKSYIDSTHAGKNVMVVGDFNDDLDSSIRTSQPSPYANLVNATGSYFFPTLSLSESGLASTASGSHMLDHHLVTSALQPLYIGGSAEVYRVDQYISSYTSTTSNHYPVIARYSLGSSNPGGAQVFLNEILANEPGSDTNGEFIEIVNRGSTAVNLGGYTLSDAVSVRHRFPTGTSLAAGKALVVFGGTSGIPSGVGNAVAASTGGLALNNGSDTVTLATSSGTVVDAFSYGSALSSTDGVSMNRSPDMDASGSFVLHTTLVSSAASPGRRVNGTAF</sequence>
<accession>A0A0K1E7B0</accession>
<keyword evidence="1" id="KW-0732">Signal</keyword>
<dbReference type="AlphaFoldDB" id="A0A0K1E7B0"/>
<feature type="chain" id="PRO_5005458978" description="LTD domain-containing protein" evidence="1">
    <location>
        <begin position="32"/>
        <end position="486"/>
    </location>
</feature>
<dbReference type="SUPFAM" id="SSF56219">
    <property type="entry name" value="DNase I-like"/>
    <property type="match status" value="1"/>
</dbReference>
<dbReference type="Proteomes" id="UP000067626">
    <property type="component" value="Chromosome"/>
</dbReference>
<feature type="domain" description="LTD" evidence="2">
    <location>
        <begin position="320"/>
        <end position="442"/>
    </location>
</feature>
<evidence type="ECO:0000313" key="4">
    <source>
        <dbReference type="Proteomes" id="UP000067626"/>
    </source>
</evidence>
<protein>
    <recommendedName>
        <fullName evidence="2">LTD domain-containing protein</fullName>
    </recommendedName>
</protein>
<dbReference type="InterPro" id="IPR036415">
    <property type="entry name" value="Lamin_tail_dom_sf"/>
</dbReference>
<name>A0A0K1E7B0_CHOCO</name>
<dbReference type="GO" id="GO:0003824">
    <property type="term" value="F:catalytic activity"/>
    <property type="evidence" value="ECO:0007669"/>
    <property type="project" value="InterPro"/>
</dbReference>
<evidence type="ECO:0000259" key="2">
    <source>
        <dbReference type="PROSITE" id="PS51841"/>
    </source>
</evidence>
<reference evidence="3 4" key="1">
    <citation type="submission" date="2015-07" db="EMBL/GenBank/DDBJ databases">
        <title>Genome analysis of myxobacterium Chondromyces crocatus Cm c5 reveals a high potential for natural compound synthesis and the genetic basis for the loss of fruiting body formation.</title>
        <authorList>
            <person name="Zaburannyi N."/>
            <person name="Bunk B."/>
            <person name="Maier J."/>
            <person name="Overmann J."/>
            <person name="Mueller R."/>
        </authorList>
    </citation>
    <scope>NUCLEOTIDE SEQUENCE [LARGE SCALE GENOMIC DNA]</scope>
    <source>
        <strain evidence="3 4">Cm c5</strain>
    </source>
</reference>
<dbReference type="Gene3D" id="3.60.10.10">
    <property type="entry name" value="Endonuclease/exonuclease/phosphatase"/>
    <property type="match status" value="1"/>
</dbReference>
<dbReference type="SUPFAM" id="SSF74853">
    <property type="entry name" value="Lamin A/C globular tail domain"/>
    <property type="match status" value="1"/>
</dbReference>
<dbReference type="RefSeq" id="WP_063796206.1">
    <property type="nucleotide sequence ID" value="NZ_CP012159.1"/>
</dbReference>
<dbReference type="STRING" id="52.CMC5_008710"/>
<keyword evidence="4" id="KW-1185">Reference proteome</keyword>
<dbReference type="InterPro" id="IPR036691">
    <property type="entry name" value="Endo/exonu/phosph_ase_sf"/>
</dbReference>
<organism evidence="3 4">
    <name type="scientific">Chondromyces crocatus</name>
    <dbReference type="NCBI Taxonomy" id="52"/>
    <lineage>
        <taxon>Bacteria</taxon>
        <taxon>Pseudomonadati</taxon>
        <taxon>Myxococcota</taxon>
        <taxon>Polyangia</taxon>
        <taxon>Polyangiales</taxon>
        <taxon>Polyangiaceae</taxon>
        <taxon>Chondromyces</taxon>
    </lineage>
</organism>
<evidence type="ECO:0000313" key="3">
    <source>
        <dbReference type="EMBL" id="AKT36750.1"/>
    </source>
</evidence>
<gene>
    <name evidence="3" type="ORF">CMC5_008710</name>
</gene>
<dbReference type="PROSITE" id="PS51257">
    <property type="entry name" value="PROKAR_LIPOPROTEIN"/>
    <property type="match status" value="1"/>
</dbReference>
<proteinExistence type="predicted"/>
<dbReference type="KEGG" id="ccro:CMC5_008710"/>
<dbReference type="Pfam" id="PF03372">
    <property type="entry name" value="Exo_endo_phos"/>
    <property type="match status" value="1"/>
</dbReference>
<dbReference type="InterPro" id="IPR005135">
    <property type="entry name" value="Endo/exonuclease/phosphatase"/>
</dbReference>
<dbReference type="InterPro" id="IPR001322">
    <property type="entry name" value="Lamin_tail_dom"/>
</dbReference>
<feature type="signal peptide" evidence="1">
    <location>
        <begin position="1"/>
        <end position="31"/>
    </location>
</feature>